<dbReference type="GO" id="GO:0030272">
    <property type="term" value="F:5-formyltetrahydrofolate cyclo-ligase activity"/>
    <property type="evidence" value="ECO:0007669"/>
    <property type="project" value="UniProtKB-EC"/>
</dbReference>
<dbReference type="Gene3D" id="3.40.50.10420">
    <property type="entry name" value="NagB/RpiA/CoA transferase-like"/>
    <property type="match status" value="1"/>
</dbReference>
<reference evidence="5 6" key="1">
    <citation type="submission" date="2021-08" db="EMBL/GenBank/DDBJ databases">
        <title>Lysobacter sp. strain CJ11 Genome sequencing and assembly.</title>
        <authorList>
            <person name="Kim I."/>
        </authorList>
    </citation>
    <scope>NUCLEOTIDE SEQUENCE [LARGE SCALE GENOMIC DNA]</scope>
    <source>
        <strain evidence="5 6">CJ11</strain>
    </source>
</reference>
<keyword evidence="3 4" id="KW-0067">ATP-binding</keyword>
<comment type="similarity">
    <text evidence="1 4">Belongs to the 5-formyltetrahydrofolate cyclo-ligase family.</text>
</comment>
<dbReference type="Proteomes" id="UP000824755">
    <property type="component" value="Chromosome"/>
</dbReference>
<keyword evidence="4" id="KW-0479">Metal-binding</keyword>
<keyword evidence="4" id="KW-0460">Magnesium</keyword>
<dbReference type="PANTHER" id="PTHR23407:SF1">
    <property type="entry name" value="5-FORMYLTETRAHYDROFOLATE CYCLO-LIGASE"/>
    <property type="match status" value="1"/>
</dbReference>
<name>A0ABX8WQC5_9GAMM</name>
<dbReference type="InterPro" id="IPR024185">
    <property type="entry name" value="FTHF_cligase-like_sf"/>
</dbReference>
<keyword evidence="2 4" id="KW-0547">Nucleotide-binding</keyword>
<evidence type="ECO:0000256" key="4">
    <source>
        <dbReference type="RuleBase" id="RU361279"/>
    </source>
</evidence>
<dbReference type="NCBIfam" id="TIGR02727">
    <property type="entry name" value="MTHFS_bact"/>
    <property type="match status" value="1"/>
</dbReference>
<sequence>MSSSAIELRKHMRDARRALPPDTRLRAANGVAEQLLQLPFAPQRGYVAGYWAVDGEMPLHAWQLQLPAECIWCLPVLDDASGTLKFVPWRVGDDTAPNKFGIPEPVFSASALLGAADMAFVAMPLTAFDANAHRIGMGGGWYDRTLGALSAQARPRSVGVGYEIQRVDAIEPQPWDIRCDAICTESRSYFP</sequence>
<proteinExistence type="inferred from homology"/>
<dbReference type="SUPFAM" id="SSF100950">
    <property type="entry name" value="NagB/RpiA/CoA transferase-like"/>
    <property type="match status" value="1"/>
</dbReference>
<protein>
    <recommendedName>
        <fullName evidence="4">5-formyltetrahydrofolate cyclo-ligase</fullName>
        <ecNumber evidence="4">6.3.3.2</ecNumber>
    </recommendedName>
</protein>
<dbReference type="InterPro" id="IPR037171">
    <property type="entry name" value="NagB/RpiA_transferase-like"/>
</dbReference>
<gene>
    <name evidence="5" type="ORF">H8L67_09825</name>
</gene>
<dbReference type="EC" id="6.3.3.2" evidence="4"/>
<dbReference type="PANTHER" id="PTHR23407">
    <property type="entry name" value="ATPASE INHIBITOR/5-FORMYLTETRAHYDROFOLATE CYCLO-LIGASE"/>
    <property type="match status" value="1"/>
</dbReference>
<comment type="cofactor">
    <cofactor evidence="4">
        <name>Mg(2+)</name>
        <dbReference type="ChEBI" id="CHEBI:18420"/>
    </cofactor>
</comment>
<evidence type="ECO:0000256" key="2">
    <source>
        <dbReference type="ARBA" id="ARBA00022741"/>
    </source>
</evidence>
<keyword evidence="6" id="KW-1185">Reference proteome</keyword>
<dbReference type="Pfam" id="PF01812">
    <property type="entry name" value="5-FTHF_cyc-lig"/>
    <property type="match status" value="1"/>
</dbReference>
<evidence type="ECO:0000313" key="6">
    <source>
        <dbReference type="Proteomes" id="UP000824755"/>
    </source>
</evidence>
<dbReference type="InterPro" id="IPR002698">
    <property type="entry name" value="FTHF_cligase"/>
</dbReference>
<evidence type="ECO:0000256" key="1">
    <source>
        <dbReference type="ARBA" id="ARBA00010638"/>
    </source>
</evidence>
<accession>A0ABX8WQC5</accession>
<evidence type="ECO:0000256" key="3">
    <source>
        <dbReference type="ARBA" id="ARBA00022840"/>
    </source>
</evidence>
<comment type="catalytic activity">
    <reaction evidence="4">
        <text>(6S)-5-formyl-5,6,7,8-tetrahydrofolate + ATP = (6R)-5,10-methenyltetrahydrofolate + ADP + phosphate</text>
        <dbReference type="Rhea" id="RHEA:10488"/>
        <dbReference type="ChEBI" id="CHEBI:30616"/>
        <dbReference type="ChEBI" id="CHEBI:43474"/>
        <dbReference type="ChEBI" id="CHEBI:57455"/>
        <dbReference type="ChEBI" id="CHEBI:57457"/>
        <dbReference type="ChEBI" id="CHEBI:456216"/>
        <dbReference type="EC" id="6.3.3.2"/>
    </reaction>
</comment>
<evidence type="ECO:0000313" key="5">
    <source>
        <dbReference type="EMBL" id="QYR52854.1"/>
    </source>
</evidence>
<dbReference type="PIRSF" id="PIRSF006806">
    <property type="entry name" value="FTHF_cligase"/>
    <property type="match status" value="1"/>
</dbReference>
<dbReference type="RefSeq" id="WP_220379674.1">
    <property type="nucleotide sequence ID" value="NZ_CP080544.1"/>
</dbReference>
<dbReference type="EMBL" id="CP080544">
    <property type="protein sequence ID" value="QYR52854.1"/>
    <property type="molecule type" value="Genomic_DNA"/>
</dbReference>
<organism evidence="5 6">
    <name type="scientific">Lysobacter soyae</name>
    <dbReference type="NCBI Taxonomy" id="2764185"/>
    <lineage>
        <taxon>Bacteria</taxon>
        <taxon>Pseudomonadati</taxon>
        <taxon>Pseudomonadota</taxon>
        <taxon>Gammaproteobacteria</taxon>
        <taxon>Lysobacterales</taxon>
        <taxon>Lysobacteraceae</taxon>
        <taxon>Lysobacter</taxon>
    </lineage>
</organism>
<keyword evidence="5" id="KW-0436">Ligase</keyword>